<proteinExistence type="predicted"/>
<dbReference type="GO" id="GO:0016491">
    <property type="term" value="F:oxidoreductase activity"/>
    <property type="evidence" value="ECO:0007669"/>
    <property type="project" value="InterPro"/>
</dbReference>
<dbReference type="Proteomes" id="UP000249061">
    <property type="component" value="Unassembled WGS sequence"/>
</dbReference>
<comment type="caution">
    <text evidence="2">The sequence shown here is derived from an EMBL/GenBank/DDBJ whole genome shotgun (WGS) entry which is preliminary data.</text>
</comment>
<dbReference type="InterPro" id="IPR000415">
    <property type="entry name" value="Nitroreductase-like"/>
</dbReference>
<evidence type="ECO:0000259" key="1">
    <source>
        <dbReference type="Pfam" id="PF00881"/>
    </source>
</evidence>
<name>A0A2W5UMF6_9BACT</name>
<dbReference type="InterPro" id="IPR029479">
    <property type="entry name" value="Nitroreductase"/>
</dbReference>
<dbReference type="Gene3D" id="3.40.109.10">
    <property type="entry name" value="NADH Oxidase"/>
    <property type="match status" value="1"/>
</dbReference>
<dbReference type="PANTHER" id="PTHR43543:SF1">
    <property type="entry name" value="MALONIC SEMIALDEHYDE REDUCTASE RUTE-RELATED"/>
    <property type="match status" value="1"/>
</dbReference>
<accession>A0A2W5UMF6</accession>
<reference evidence="2 3" key="1">
    <citation type="submission" date="2017-08" db="EMBL/GenBank/DDBJ databases">
        <title>Infants hospitalized years apart are colonized by the same room-sourced microbial strains.</title>
        <authorList>
            <person name="Brooks B."/>
            <person name="Olm M.R."/>
            <person name="Firek B.A."/>
            <person name="Baker R."/>
            <person name="Thomas B.C."/>
            <person name="Morowitz M.J."/>
            <person name="Banfield J.F."/>
        </authorList>
    </citation>
    <scope>NUCLEOTIDE SEQUENCE [LARGE SCALE GENOMIC DNA]</scope>
    <source>
        <strain evidence="2">S2_003_000_R2_14</strain>
    </source>
</reference>
<dbReference type="Pfam" id="PF00881">
    <property type="entry name" value="Nitroreductase"/>
    <property type="match status" value="1"/>
</dbReference>
<organism evidence="2 3">
    <name type="scientific">Archangium gephyra</name>
    <dbReference type="NCBI Taxonomy" id="48"/>
    <lineage>
        <taxon>Bacteria</taxon>
        <taxon>Pseudomonadati</taxon>
        <taxon>Myxococcota</taxon>
        <taxon>Myxococcia</taxon>
        <taxon>Myxococcales</taxon>
        <taxon>Cystobacterineae</taxon>
        <taxon>Archangiaceae</taxon>
        <taxon>Archangium</taxon>
    </lineage>
</organism>
<dbReference type="PANTHER" id="PTHR43543">
    <property type="entry name" value="MALONIC SEMIALDEHYDE REDUCTASE RUTE-RELATED"/>
    <property type="match status" value="1"/>
</dbReference>
<dbReference type="EMBL" id="QFQP01000058">
    <property type="protein sequence ID" value="PZR04444.1"/>
    <property type="molecule type" value="Genomic_DNA"/>
</dbReference>
<dbReference type="AlphaFoldDB" id="A0A2W5UMF6"/>
<gene>
    <name evidence="2" type="ORF">DI536_34370</name>
</gene>
<evidence type="ECO:0000313" key="3">
    <source>
        <dbReference type="Proteomes" id="UP000249061"/>
    </source>
</evidence>
<protein>
    <submittedName>
        <fullName evidence="2">Malonic semialdehyde reductase</fullName>
    </submittedName>
</protein>
<feature type="domain" description="Nitroreductase" evidence="1">
    <location>
        <begin position="17"/>
        <end position="176"/>
    </location>
</feature>
<evidence type="ECO:0000313" key="2">
    <source>
        <dbReference type="EMBL" id="PZR04444.1"/>
    </source>
</evidence>
<dbReference type="NCBIfam" id="NF003768">
    <property type="entry name" value="PRK05365.1"/>
    <property type="match status" value="1"/>
</dbReference>
<dbReference type="SUPFAM" id="SSF55469">
    <property type="entry name" value="FMN-dependent nitroreductase-like"/>
    <property type="match status" value="1"/>
</dbReference>
<dbReference type="InterPro" id="IPR050461">
    <property type="entry name" value="Nitroreductase_HadB/RutE"/>
</dbReference>
<sequence length="198" mass="21882">MNAVHEESLKQLFTEARSLNAWKPEPVSDELIRRIYDLAKLGPTATNSHPARFLFVKSPEAKAVLKEALSPGNVDKTMQAPVTVVVAWDEKFHVHMPTLFPSRGAALATALADMPQDRREFMMVQNSGLEAAALIYAARALGLDAGPMGGFDRKKVDETLLKDTGWHSVLLINLGYGDRTNHPPRLPRLEFEQAARVA</sequence>